<name>A0ABR4CST3_9HELO</name>
<accession>A0ABR4CST3</accession>
<comment type="caution">
    <text evidence="2">The sequence shown here is derived from an EMBL/GenBank/DDBJ whole genome shotgun (WGS) entry which is preliminary data.</text>
</comment>
<evidence type="ECO:0000313" key="3">
    <source>
        <dbReference type="Proteomes" id="UP001595075"/>
    </source>
</evidence>
<reference evidence="2 3" key="1">
    <citation type="journal article" date="2024" name="Commun. Biol.">
        <title>Comparative genomic analysis of thermophilic fungi reveals convergent evolutionary adaptations and gene losses.</title>
        <authorList>
            <person name="Steindorff A.S."/>
            <person name="Aguilar-Pontes M.V."/>
            <person name="Robinson A.J."/>
            <person name="Andreopoulos B."/>
            <person name="LaButti K."/>
            <person name="Kuo A."/>
            <person name="Mondo S."/>
            <person name="Riley R."/>
            <person name="Otillar R."/>
            <person name="Haridas S."/>
            <person name="Lipzen A."/>
            <person name="Grimwood J."/>
            <person name="Schmutz J."/>
            <person name="Clum A."/>
            <person name="Reid I.D."/>
            <person name="Moisan M.C."/>
            <person name="Butler G."/>
            <person name="Nguyen T.T.M."/>
            <person name="Dewar K."/>
            <person name="Conant G."/>
            <person name="Drula E."/>
            <person name="Henrissat B."/>
            <person name="Hansel C."/>
            <person name="Singer S."/>
            <person name="Hutchinson M.I."/>
            <person name="de Vries R.P."/>
            <person name="Natvig D.O."/>
            <person name="Powell A.J."/>
            <person name="Tsang A."/>
            <person name="Grigoriev I.V."/>
        </authorList>
    </citation>
    <scope>NUCLEOTIDE SEQUENCE [LARGE SCALE GENOMIC DNA]</scope>
    <source>
        <strain evidence="2 3">CBS 494.80</strain>
    </source>
</reference>
<sequence>MSQITQQHQIKNGTEFAICWQQDQGKRGRGDETQREIQRCVEEKQGRDWKITEEDEEDKKEKEKEEKTAKKEKVAARHGKKEAIRRAQRAKEDSKKN</sequence>
<evidence type="ECO:0000313" key="2">
    <source>
        <dbReference type="EMBL" id="KAL2073044.1"/>
    </source>
</evidence>
<dbReference type="Proteomes" id="UP001595075">
    <property type="component" value="Unassembled WGS sequence"/>
</dbReference>
<protein>
    <submittedName>
        <fullName evidence="2">Uncharacterized protein</fullName>
    </submittedName>
</protein>
<feature type="region of interest" description="Disordered" evidence="1">
    <location>
        <begin position="1"/>
        <end position="97"/>
    </location>
</feature>
<dbReference type="EMBL" id="JAZHXI010000003">
    <property type="protein sequence ID" value="KAL2073044.1"/>
    <property type="molecule type" value="Genomic_DNA"/>
</dbReference>
<feature type="compositionally biased region" description="Basic and acidic residues" evidence="1">
    <location>
        <begin position="59"/>
        <end position="97"/>
    </location>
</feature>
<proteinExistence type="predicted"/>
<evidence type="ECO:0000256" key="1">
    <source>
        <dbReference type="SAM" id="MobiDB-lite"/>
    </source>
</evidence>
<organism evidence="2 3">
    <name type="scientific">Oculimacula yallundae</name>
    <dbReference type="NCBI Taxonomy" id="86028"/>
    <lineage>
        <taxon>Eukaryota</taxon>
        <taxon>Fungi</taxon>
        <taxon>Dikarya</taxon>
        <taxon>Ascomycota</taxon>
        <taxon>Pezizomycotina</taxon>
        <taxon>Leotiomycetes</taxon>
        <taxon>Helotiales</taxon>
        <taxon>Ploettnerulaceae</taxon>
        <taxon>Oculimacula</taxon>
    </lineage>
</organism>
<feature type="compositionally biased region" description="Basic and acidic residues" evidence="1">
    <location>
        <begin position="24"/>
        <end position="52"/>
    </location>
</feature>
<keyword evidence="3" id="KW-1185">Reference proteome</keyword>
<feature type="compositionally biased region" description="Polar residues" evidence="1">
    <location>
        <begin position="1"/>
        <end position="12"/>
    </location>
</feature>
<gene>
    <name evidence="2" type="ORF">VTL71DRAFT_10368</name>
</gene>